<keyword evidence="7" id="KW-0068">Autocatalytic cleavage</keyword>
<protein>
    <recommendedName>
        <fullName evidence="14">Peptidase S59 domain-containing protein</fullName>
    </recommendedName>
</protein>
<name>A0A4C2EFE7_9SACH</name>
<evidence type="ECO:0000256" key="2">
    <source>
        <dbReference type="ARBA" id="ARBA00004567"/>
    </source>
</evidence>
<evidence type="ECO:0000256" key="3">
    <source>
        <dbReference type="ARBA" id="ARBA00004620"/>
    </source>
</evidence>
<dbReference type="GO" id="GO:0044614">
    <property type="term" value="C:nuclear pore cytoplasmic filaments"/>
    <property type="evidence" value="ECO:0007669"/>
    <property type="project" value="TreeGrafter"/>
</dbReference>
<feature type="compositionally biased region" description="Low complexity" evidence="13">
    <location>
        <begin position="228"/>
        <end position="242"/>
    </location>
</feature>
<evidence type="ECO:0000256" key="11">
    <source>
        <dbReference type="ARBA" id="ARBA00023132"/>
    </source>
</evidence>
<feature type="region of interest" description="Disordered" evidence="13">
    <location>
        <begin position="1"/>
        <end position="195"/>
    </location>
</feature>
<gene>
    <name evidence="15" type="ORF">ZYGM_000250</name>
</gene>
<feature type="compositionally biased region" description="Polar residues" evidence="13">
    <location>
        <begin position="32"/>
        <end position="55"/>
    </location>
</feature>
<keyword evidence="5" id="KW-0813">Transport</keyword>
<keyword evidence="9" id="KW-0653">Protein transport</keyword>
<evidence type="ECO:0000313" key="16">
    <source>
        <dbReference type="Proteomes" id="UP000301737"/>
    </source>
</evidence>
<dbReference type="FunFam" id="3.30.1610.10:FF:000003">
    <property type="entry name" value="Nucleoporin SONB, putative"/>
    <property type="match status" value="1"/>
</dbReference>
<comment type="caution">
    <text evidence="15">The sequence shown here is derived from an EMBL/GenBank/DDBJ whole genome shotgun (WGS) entry which is preliminary data.</text>
</comment>
<evidence type="ECO:0000256" key="12">
    <source>
        <dbReference type="ARBA" id="ARBA00023242"/>
    </source>
</evidence>
<dbReference type="GO" id="GO:0017056">
    <property type="term" value="F:structural constituent of nuclear pore"/>
    <property type="evidence" value="ECO:0007669"/>
    <property type="project" value="InterPro"/>
</dbReference>
<evidence type="ECO:0000256" key="7">
    <source>
        <dbReference type="ARBA" id="ARBA00022813"/>
    </source>
</evidence>
<evidence type="ECO:0000256" key="6">
    <source>
        <dbReference type="ARBA" id="ARBA00022737"/>
    </source>
</evidence>
<feature type="compositionally biased region" description="Low complexity" evidence="13">
    <location>
        <begin position="141"/>
        <end position="154"/>
    </location>
</feature>
<feature type="compositionally biased region" description="Polar residues" evidence="13">
    <location>
        <begin position="89"/>
        <end position="104"/>
    </location>
</feature>
<dbReference type="Gene3D" id="3.30.1610.10">
    <property type="entry name" value="Peptidase S59, nucleoporin"/>
    <property type="match status" value="1"/>
</dbReference>
<feature type="compositionally biased region" description="Polar residues" evidence="13">
    <location>
        <begin position="128"/>
        <end position="140"/>
    </location>
</feature>
<keyword evidence="16" id="KW-1185">Reference proteome</keyword>
<comment type="similarity">
    <text evidence="4">Belongs to the nucleoporin GLFG family.</text>
</comment>
<evidence type="ECO:0000256" key="8">
    <source>
        <dbReference type="ARBA" id="ARBA00022816"/>
    </source>
</evidence>
<evidence type="ECO:0000259" key="14">
    <source>
        <dbReference type="PROSITE" id="PS51434"/>
    </source>
</evidence>
<feature type="compositionally biased region" description="Polar residues" evidence="13">
    <location>
        <begin position="173"/>
        <end position="193"/>
    </location>
</feature>
<dbReference type="GO" id="GO:0031965">
    <property type="term" value="C:nuclear membrane"/>
    <property type="evidence" value="ECO:0007669"/>
    <property type="project" value="UniProtKB-SubCell"/>
</dbReference>
<sequence>MFNRNTNGGSLFGNANASTPTSTPTPAPNNSQVPQKSGSLFGNSNANLGVSTPSPSGGLFGNSNTQTGTGGGGGLFGNQSTASKPLFPGNTSMANNNSGSSLFGNTNTSTNANANANVNKNDNNTTAPTTFSFGNNALKTNNNNSGGLFSNSGNQTSGGLFGNKPSASGGLFSGSSTAQPQQQQPLTGNSIASNPYGLNINNLSIPSVSEMPAPITSSRGAKQSPENSSSGASGLISSGSASDNKRNFSVSSSSPNHLPSTAPLPSFSHSSLVNKLSARLKTVNQASAVQGLFSPSRNKLWDSHETGGVLTSNSSEYKPANSSNTLLPAKGLSTFPLQKGETSDLRKLKIDPNRSAAKKVKLLSGIAATTKSTELDNGTTRNWDIRKNESSNSLVSNLNNTDTDEFSSAETKVDGEEKPDNTKEEYTTDYWCSPSIEKLSRLPMNQLSVVPDFIIGRKGYGCITFNHEVDLTAFSPNLEEELFGKNVVFHPTKTVEVYPEESQKAPIGYGLNVPATISLENIYPVDRKTKKPLNDGSRSDEVQLLIKRLKNMRDMEFISYNPFGGIWTFKVNHFSIWGVVNEEDVEVDAAELEQMKNENVSNRTLAFPKNKRNLIQSSAQGFKHSPEDNGDKTQNDLLALQDQSEIEETNVLAEEENDKNLFLEEKPYEPDVSEKDFEGMEVEPSLHVSTNWVTQLNLAGSSIQSVFATPRDLLTSENDEIDVLLGEFNQSVDLKKRVKEERKITSPLNFAKFCCDSSFLIRDVSDPAGAKLHNLYLPYPRDVEIVNSVFKRQLKGSVIMERHSNTYPVVTQNSLKFKNVMELHRLSDPDYQVWKLCSLLFDAIDLPGPFVSEEVKENLLKKERYRFLCSWIVDQVQDEIDAKLKKTTNALDQIFLHLVKNDIIGASKLAIKSQNGHIAILISLLGSNDPGVCELASLQLDKWSSGGNKVDNSVARIYRLLTGDLINDSFLTAELMSEFSWLTLLGVTLYFGKIDEFSLEELINQFFRYFRRSENDIFSTILNLFSMPSSSEALLKKLKLNTTALKSLFPWCFAQILRFGTGYNVSEIILDQLTLTSIEELKFANLYEEALLTTCFLSNDMVAQQQMDSLVFHNIQRLSQYSNGYILDRLKISTRLIYQAKALNDKYNGDYLSEANHLLKANSFEDAEKLIITLVGPKLVIQSASAQLAKLEILKELLSSFPQREMKNWESGLGVFDNFLKLVLDKDYREEIFSSLISGLTILHQTNRFYKEVPVCCNIMAQELVTTFISKHDENLDDNTKNKLLRLPLGQPEKVYLECMLGKTLKKH</sequence>
<evidence type="ECO:0000256" key="4">
    <source>
        <dbReference type="ARBA" id="ARBA00008926"/>
    </source>
</evidence>
<dbReference type="InterPro" id="IPR021967">
    <property type="entry name" value="Nup98_C"/>
</dbReference>
<evidence type="ECO:0000313" key="15">
    <source>
        <dbReference type="EMBL" id="GCF01610.1"/>
    </source>
</evidence>
<dbReference type="InterPro" id="IPR025574">
    <property type="entry name" value="Nucleoporin_FG_rpt"/>
</dbReference>
<dbReference type="OrthoDB" id="3797628at2759"/>
<dbReference type="EMBL" id="BIMX01000038">
    <property type="protein sequence ID" value="GCF01610.1"/>
    <property type="molecule type" value="Genomic_DNA"/>
</dbReference>
<dbReference type="GO" id="GO:0000973">
    <property type="term" value="P:post-transcriptional tethering of RNA polymerase II gene DNA at nuclear periphery"/>
    <property type="evidence" value="ECO:0007669"/>
    <property type="project" value="TreeGrafter"/>
</dbReference>
<keyword evidence="11" id="KW-0906">Nuclear pore complex</keyword>
<dbReference type="PANTHER" id="PTHR23198:SF6">
    <property type="entry name" value="NUCLEAR PORE COMPLEX PROTEIN NUP98-NUP96"/>
    <property type="match status" value="1"/>
</dbReference>
<dbReference type="GO" id="GO:0034398">
    <property type="term" value="P:telomere tethering at nuclear periphery"/>
    <property type="evidence" value="ECO:0007669"/>
    <property type="project" value="TreeGrafter"/>
</dbReference>
<dbReference type="InterPro" id="IPR036903">
    <property type="entry name" value="Nup98_auto-Pept-S59_dom_sf"/>
</dbReference>
<dbReference type="SUPFAM" id="SSF82215">
    <property type="entry name" value="C-terminal autoproteolytic domain of nucleoporin nup98"/>
    <property type="match status" value="1"/>
</dbReference>
<dbReference type="GO" id="GO:0044613">
    <property type="term" value="C:nuclear pore central transport channel"/>
    <property type="evidence" value="ECO:0007669"/>
    <property type="project" value="UniProtKB-ARBA"/>
</dbReference>
<evidence type="ECO:0000256" key="9">
    <source>
        <dbReference type="ARBA" id="ARBA00022927"/>
    </source>
</evidence>
<dbReference type="GO" id="GO:0003723">
    <property type="term" value="F:RNA binding"/>
    <property type="evidence" value="ECO:0007669"/>
    <property type="project" value="TreeGrafter"/>
</dbReference>
<organism evidence="15 16">
    <name type="scientific">Zygosaccharomyces mellis</name>
    <dbReference type="NCBI Taxonomy" id="42258"/>
    <lineage>
        <taxon>Eukaryota</taxon>
        <taxon>Fungi</taxon>
        <taxon>Dikarya</taxon>
        <taxon>Ascomycota</taxon>
        <taxon>Saccharomycotina</taxon>
        <taxon>Saccharomycetes</taxon>
        <taxon>Saccharomycetales</taxon>
        <taxon>Saccharomycetaceae</taxon>
        <taxon>Zygosaccharomyces</taxon>
    </lineage>
</organism>
<accession>A0A4C2EFE7</accession>
<dbReference type="GO" id="GO:0006606">
    <property type="term" value="P:protein import into nucleus"/>
    <property type="evidence" value="ECO:0007669"/>
    <property type="project" value="UniProtKB-ARBA"/>
</dbReference>
<keyword evidence="10" id="KW-0811">Translocation</keyword>
<dbReference type="Gene3D" id="1.25.40.690">
    <property type="match status" value="1"/>
</dbReference>
<evidence type="ECO:0000256" key="10">
    <source>
        <dbReference type="ARBA" id="ARBA00023010"/>
    </source>
</evidence>
<feature type="compositionally biased region" description="Basic and acidic residues" evidence="13">
    <location>
        <begin position="411"/>
        <end position="425"/>
    </location>
</feature>
<feature type="compositionally biased region" description="Low complexity" evidence="13">
    <location>
        <begin position="105"/>
        <end position="127"/>
    </location>
</feature>
<evidence type="ECO:0000256" key="5">
    <source>
        <dbReference type="ARBA" id="ARBA00022448"/>
    </source>
</evidence>
<keyword evidence="6" id="KW-0677">Repeat</keyword>
<dbReference type="PANTHER" id="PTHR23198">
    <property type="entry name" value="NUCLEOPORIN"/>
    <property type="match status" value="1"/>
</dbReference>
<keyword evidence="8" id="KW-0509">mRNA transport</keyword>
<evidence type="ECO:0000256" key="1">
    <source>
        <dbReference type="ARBA" id="ARBA00004335"/>
    </source>
</evidence>
<dbReference type="Pfam" id="PF12110">
    <property type="entry name" value="Nup96"/>
    <property type="match status" value="1"/>
</dbReference>
<feature type="compositionally biased region" description="Polar residues" evidence="13">
    <location>
        <begin position="215"/>
        <end position="227"/>
    </location>
</feature>
<feature type="region of interest" description="Disordered" evidence="13">
    <location>
        <begin position="393"/>
        <end position="425"/>
    </location>
</feature>
<dbReference type="Proteomes" id="UP000301737">
    <property type="component" value="Unassembled WGS sequence"/>
</dbReference>
<dbReference type="Pfam" id="PF04096">
    <property type="entry name" value="Nucleoporin2"/>
    <property type="match status" value="1"/>
</dbReference>
<dbReference type="GO" id="GO:0008139">
    <property type="term" value="F:nuclear localization sequence binding"/>
    <property type="evidence" value="ECO:0007669"/>
    <property type="project" value="TreeGrafter"/>
</dbReference>
<keyword evidence="12" id="KW-0539">Nucleus</keyword>
<proteinExistence type="inferred from homology"/>
<comment type="subcellular location">
    <subcellularLocation>
        <location evidence="1">Nucleus membrane</location>
        <topology evidence="1">Peripheral membrane protein</topology>
        <orientation evidence="1">Cytoplasmic side</orientation>
    </subcellularLocation>
    <subcellularLocation>
        <location evidence="3">Nucleus membrane</location>
        <topology evidence="3">Peripheral membrane protein</topology>
        <orientation evidence="3">Nucleoplasmic side</orientation>
    </subcellularLocation>
    <subcellularLocation>
        <location evidence="2">Nucleus</location>
        <location evidence="2">Nuclear pore complex</location>
    </subcellularLocation>
</comment>
<feature type="domain" description="Peptidase S59" evidence="14">
    <location>
        <begin position="427"/>
        <end position="574"/>
    </location>
</feature>
<evidence type="ECO:0000256" key="13">
    <source>
        <dbReference type="SAM" id="MobiDB-lite"/>
    </source>
</evidence>
<dbReference type="InterPro" id="IPR037665">
    <property type="entry name" value="Nucleoporin_S59-like"/>
</dbReference>
<dbReference type="InterPro" id="IPR007230">
    <property type="entry name" value="Nup98_auto-Pept-S59_dom"/>
</dbReference>
<dbReference type="PROSITE" id="PS51434">
    <property type="entry name" value="NUP_C"/>
    <property type="match status" value="1"/>
</dbReference>
<dbReference type="GO" id="GO:0006406">
    <property type="term" value="P:mRNA export from nucleus"/>
    <property type="evidence" value="ECO:0007669"/>
    <property type="project" value="UniProtKB-ARBA"/>
</dbReference>
<feature type="region of interest" description="Disordered" evidence="13">
    <location>
        <begin position="211"/>
        <end position="262"/>
    </location>
</feature>
<dbReference type="Pfam" id="PF13634">
    <property type="entry name" value="Nucleoporin_FG"/>
    <property type="match status" value="1"/>
</dbReference>
<reference evidence="15 16" key="1">
    <citation type="submission" date="2019-01" db="EMBL/GenBank/DDBJ databases">
        <title>Draft Genome Sequencing of Zygosaccharomyces mellis Ca-7.</title>
        <authorList>
            <person name="Shiwa Y."/>
            <person name="Kanesaki Y."/>
            <person name="Ishige T."/>
            <person name="Mura K."/>
            <person name="Hori T."/>
            <person name="Tamura T."/>
        </authorList>
    </citation>
    <scope>NUCLEOTIDE SEQUENCE [LARGE SCALE GENOMIC DNA]</scope>
    <source>
        <strain evidence="15 16">Ca-7</strain>
    </source>
</reference>
<feature type="compositionally biased region" description="Low complexity" evidence="13">
    <location>
        <begin position="14"/>
        <end position="31"/>
    </location>
</feature>